<keyword evidence="4" id="KW-0479">Metal-binding</keyword>
<dbReference type="InterPro" id="IPR037171">
    <property type="entry name" value="NagB/RpiA_transferase-like"/>
</dbReference>
<dbReference type="PANTHER" id="PTHR23407:SF1">
    <property type="entry name" value="5-FORMYLTETRAHYDROFOLATE CYCLO-LIGASE"/>
    <property type="match status" value="1"/>
</dbReference>
<comment type="cofactor">
    <cofactor evidence="4">
        <name>Mg(2+)</name>
        <dbReference type="ChEBI" id="CHEBI:18420"/>
    </cofactor>
</comment>
<dbReference type="Proteomes" id="UP001596028">
    <property type="component" value="Unassembled WGS sequence"/>
</dbReference>
<name>A0ABV9FB51_9BACL</name>
<comment type="catalytic activity">
    <reaction evidence="4">
        <text>(6S)-5-formyl-5,6,7,8-tetrahydrofolate + ATP = (6R)-5,10-methenyltetrahydrofolate + ADP + phosphate</text>
        <dbReference type="Rhea" id="RHEA:10488"/>
        <dbReference type="ChEBI" id="CHEBI:30616"/>
        <dbReference type="ChEBI" id="CHEBI:43474"/>
        <dbReference type="ChEBI" id="CHEBI:57455"/>
        <dbReference type="ChEBI" id="CHEBI:57457"/>
        <dbReference type="ChEBI" id="CHEBI:456216"/>
        <dbReference type="EC" id="6.3.3.2"/>
    </reaction>
</comment>
<dbReference type="EMBL" id="JBHSEP010000002">
    <property type="protein sequence ID" value="MFC4597429.1"/>
    <property type="molecule type" value="Genomic_DNA"/>
</dbReference>
<comment type="similarity">
    <text evidence="1 4">Belongs to the 5-formyltetrahydrofolate cyclo-ligase family.</text>
</comment>
<dbReference type="PANTHER" id="PTHR23407">
    <property type="entry name" value="ATPASE INHIBITOR/5-FORMYLTETRAHYDROFOLATE CYCLO-LIGASE"/>
    <property type="match status" value="1"/>
</dbReference>
<sequence length="227" mass="24891">MENREAGALKAEWRARMAKIRDRLSAAEREALSGKLCAVTESEGLSRLRRELGRPLTLCAYAPYRSEASPMPLVAACLDRGDTVVATRMRTDGDGLELRRIGALSDWMAGRWGVPEPDPRRTALLAETSPLDVVLVPGLAYNKAGGRLGYGGGFYDRLYMERRRLAPEARTLWLGFAFSGQVVAEVLPAEEHDLKLDGLATDEGVLWFAEDGSAAAWKRGIRDGADE</sequence>
<keyword evidence="6" id="KW-1185">Reference proteome</keyword>
<evidence type="ECO:0000256" key="2">
    <source>
        <dbReference type="ARBA" id="ARBA00022741"/>
    </source>
</evidence>
<evidence type="ECO:0000313" key="5">
    <source>
        <dbReference type="EMBL" id="MFC4597429.1"/>
    </source>
</evidence>
<comment type="caution">
    <text evidence="5">The sequence shown here is derived from an EMBL/GenBank/DDBJ whole genome shotgun (WGS) entry which is preliminary data.</text>
</comment>
<dbReference type="GO" id="GO:0030272">
    <property type="term" value="F:5-formyltetrahydrofolate cyclo-ligase activity"/>
    <property type="evidence" value="ECO:0007669"/>
    <property type="project" value="UniProtKB-EC"/>
</dbReference>
<evidence type="ECO:0000256" key="3">
    <source>
        <dbReference type="ARBA" id="ARBA00022840"/>
    </source>
</evidence>
<evidence type="ECO:0000313" key="6">
    <source>
        <dbReference type="Proteomes" id="UP001596028"/>
    </source>
</evidence>
<gene>
    <name evidence="5" type="ORF">ACFO3S_04205</name>
</gene>
<keyword evidence="4" id="KW-0460">Magnesium</keyword>
<protein>
    <recommendedName>
        <fullName evidence="4">5-formyltetrahydrofolate cyclo-ligase</fullName>
        <ecNumber evidence="4">6.3.3.2</ecNumber>
    </recommendedName>
</protein>
<dbReference type="EC" id="6.3.3.2" evidence="4"/>
<dbReference type="Pfam" id="PF01812">
    <property type="entry name" value="5-FTHF_cyc-lig"/>
    <property type="match status" value="1"/>
</dbReference>
<dbReference type="Gene3D" id="3.40.50.10420">
    <property type="entry name" value="NagB/RpiA/CoA transferase-like"/>
    <property type="match status" value="1"/>
</dbReference>
<keyword evidence="2 4" id="KW-0547">Nucleotide-binding</keyword>
<dbReference type="InterPro" id="IPR024185">
    <property type="entry name" value="FTHF_cligase-like_sf"/>
</dbReference>
<dbReference type="NCBIfam" id="TIGR02727">
    <property type="entry name" value="MTHFS_bact"/>
    <property type="match status" value="1"/>
</dbReference>
<evidence type="ECO:0000256" key="1">
    <source>
        <dbReference type="ARBA" id="ARBA00010638"/>
    </source>
</evidence>
<keyword evidence="5" id="KW-0436">Ligase</keyword>
<dbReference type="PIRSF" id="PIRSF006806">
    <property type="entry name" value="FTHF_cligase"/>
    <property type="match status" value="1"/>
</dbReference>
<organism evidence="5 6">
    <name type="scientific">Cohnella hongkongensis</name>
    <dbReference type="NCBI Taxonomy" id="178337"/>
    <lineage>
        <taxon>Bacteria</taxon>
        <taxon>Bacillati</taxon>
        <taxon>Bacillota</taxon>
        <taxon>Bacilli</taxon>
        <taxon>Bacillales</taxon>
        <taxon>Paenibacillaceae</taxon>
        <taxon>Cohnella</taxon>
    </lineage>
</organism>
<keyword evidence="3 4" id="KW-0067">ATP-binding</keyword>
<dbReference type="SUPFAM" id="SSF100950">
    <property type="entry name" value="NagB/RpiA/CoA transferase-like"/>
    <property type="match status" value="1"/>
</dbReference>
<proteinExistence type="inferred from homology"/>
<evidence type="ECO:0000256" key="4">
    <source>
        <dbReference type="RuleBase" id="RU361279"/>
    </source>
</evidence>
<accession>A0ABV9FB51</accession>
<dbReference type="RefSeq" id="WP_378092607.1">
    <property type="nucleotide sequence ID" value="NZ_JBHSEP010000002.1"/>
</dbReference>
<reference evidence="6" key="1">
    <citation type="journal article" date="2019" name="Int. J. Syst. Evol. Microbiol.">
        <title>The Global Catalogue of Microorganisms (GCM) 10K type strain sequencing project: providing services to taxonomists for standard genome sequencing and annotation.</title>
        <authorList>
            <consortium name="The Broad Institute Genomics Platform"/>
            <consortium name="The Broad Institute Genome Sequencing Center for Infectious Disease"/>
            <person name="Wu L."/>
            <person name="Ma J."/>
        </authorList>
    </citation>
    <scope>NUCLEOTIDE SEQUENCE [LARGE SCALE GENOMIC DNA]</scope>
    <source>
        <strain evidence="6">CCUG 49571</strain>
    </source>
</reference>
<dbReference type="InterPro" id="IPR002698">
    <property type="entry name" value="FTHF_cligase"/>
</dbReference>